<dbReference type="PROSITE" id="PS51450">
    <property type="entry name" value="LRR"/>
    <property type="match status" value="3"/>
</dbReference>
<dbReference type="InterPro" id="IPR050836">
    <property type="entry name" value="SDS22/Internalin_LRR"/>
</dbReference>
<dbReference type="Gene3D" id="3.40.50.1460">
    <property type="match status" value="1"/>
</dbReference>
<reference evidence="4" key="1">
    <citation type="journal article" date="2015" name="ISME J.">
        <title>Draft Genome Sequence of Streptomyces incarnatus NRRL8089, which Produces the Nucleoside Antibiotic Sinefungin.</title>
        <authorList>
            <person name="Oshima K."/>
            <person name="Hattori M."/>
            <person name="Shimizu H."/>
            <person name="Fukuda K."/>
            <person name="Nemoto M."/>
            <person name="Inagaki K."/>
            <person name="Tamura T."/>
        </authorList>
    </citation>
    <scope>NUCLEOTIDE SEQUENCE</scope>
    <source>
        <strain evidence="4">FACHB-1277</strain>
    </source>
</reference>
<dbReference type="InterPro" id="IPR001611">
    <property type="entry name" value="Leu-rich_rpt"/>
</dbReference>
<accession>A0A926UXI7</accession>
<keyword evidence="1" id="KW-0433">Leucine-rich repeat</keyword>
<evidence type="ECO:0000313" key="5">
    <source>
        <dbReference type="Proteomes" id="UP000631421"/>
    </source>
</evidence>
<feature type="compositionally biased region" description="Basic and acidic residues" evidence="3">
    <location>
        <begin position="529"/>
        <end position="546"/>
    </location>
</feature>
<dbReference type="PANTHER" id="PTHR46652:SF3">
    <property type="entry name" value="LEUCINE-RICH REPEAT-CONTAINING PROTEIN 9"/>
    <property type="match status" value="1"/>
</dbReference>
<dbReference type="PANTHER" id="PTHR46652">
    <property type="entry name" value="LEUCINE-RICH REPEAT AND IQ DOMAIN-CONTAINING PROTEIN 1-RELATED"/>
    <property type="match status" value="1"/>
</dbReference>
<dbReference type="SMART" id="SM00365">
    <property type="entry name" value="LRR_SD22"/>
    <property type="match status" value="6"/>
</dbReference>
<evidence type="ECO:0000256" key="2">
    <source>
        <dbReference type="ARBA" id="ARBA00022737"/>
    </source>
</evidence>
<proteinExistence type="predicted"/>
<gene>
    <name evidence="4" type="ORF">H6F44_21520</name>
</gene>
<dbReference type="EMBL" id="JACJPY010000132">
    <property type="protein sequence ID" value="MBD2152678.1"/>
    <property type="molecule type" value="Genomic_DNA"/>
</dbReference>
<keyword evidence="5" id="KW-1185">Reference proteome</keyword>
<evidence type="ECO:0000256" key="1">
    <source>
        <dbReference type="ARBA" id="ARBA00022614"/>
    </source>
</evidence>
<dbReference type="AlphaFoldDB" id="A0A926UXI7"/>
<dbReference type="Gene3D" id="3.80.10.10">
    <property type="entry name" value="Ribonuclease Inhibitor"/>
    <property type="match status" value="3"/>
</dbReference>
<protein>
    <submittedName>
        <fullName evidence="4">Caspase family protein</fullName>
    </submittedName>
</protein>
<keyword evidence="2" id="KW-0677">Repeat</keyword>
<comment type="caution">
    <text evidence="4">The sequence shown here is derived from an EMBL/GenBank/DDBJ whole genome shotgun (WGS) entry which is preliminary data.</text>
</comment>
<dbReference type="SUPFAM" id="SSF52058">
    <property type="entry name" value="L domain-like"/>
    <property type="match status" value="1"/>
</dbReference>
<dbReference type="SUPFAM" id="SSF52047">
    <property type="entry name" value="RNI-like"/>
    <property type="match status" value="1"/>
</dbReference>
<name>A0A926UXI7_9CYAN</name>
<evidence type="ECO:0000256" key="3">
    <source>
        <dbReference type="SAM" id="MobiDB-lite"/>
    </source>
</evidence>
<evidence type="ECO:0000313" key="4">
    <source>
        <dbReference type="EMBL" id="MBD2152678.1"/>
    </source>
</evidence>
<feature type="region of interest" description="Disordered" evidence="3">
    <location>
        <begin position="529"/>
        <end position="548"/>
    </location>
</feature>
<organism evidence="4 5">
    <name type="scientific">Pseudanabaena cinerea FACHB-1277</name>
    <dbReference type="NCBI Taxonomy" id="2949581"/>
    <lineage>
        <taxon>Bacteria</taxon>
        <taxon>Bacillati</taxon>
        <taxon>Cyanobacteriota</taxon>
        <taxon>Cyanophyceae</taxon>
        <taxon>Pseudanabaenales</taxon>
        <taxon>Pseudanabaenaceae</taxon>
        <taxon>Pseudanabaena</taxon>
        <taxon>Pseudanabaena cinerea</taxon>
    </lineage>
</organism>
<reference evidence="4" key="2">
    <citation type="submission" date="2020-08" db="EMBL/GenBank/DDBJ databases">
        <authorList>
            <person name="Chen M."/>
            <person name="Teng W."/>
            <person name="Zhao L."/>
            <person name="Hu C."/>
            <person name="Zhou Y."/>
            <person name="Han B."/>
            <person name="Song L."/>
            <person name="Shu W."/>
        </authorList>
    </citation>
    <scope>NUCLEOTIDE SEQUENCE</scope>
    <source>
        <strain evidence="4">FACHB-1277</strain>
    </source>
</reference>
<dbReference type="Proteomes" id="UP000631421">
    <property type="component" value="Unassembled WGS sequence"/>
</dbReference>
<dbReference type="RefSeq" id="WP_190353142.1">
    <property type="nucleotide sequence ID" value="NZ_JACJPY010000132.1"/>
</dbReference>
<sequence>MTKRALVIGIPGNPSFPRIPNLDAVYSQASDVERQFRLRGFQVTSLIGNAASASVIEDAMRKLYSESFVEDTTLLYYLGHGFYRNNVLWLTTSQASFEQAIREHHLIDISTRLQGLLKDYAAAARKNYIIIDCCDSGLIKLLPDNPAPPPPWFCCITSTNCIGGIPQEAIADHGDKKELLFTHKFLACLRQGKAWSMEALYDSLYTEIPIEASRQNRTQQPYCIRSSNFGNLYQETLFEATELTAEFERIQTFFFANACTNLKSSYFFPYAYLLSLEDDYEQSSTLNTLYKKAKDQKVDSEQLRIEITRWLNFFQHYERLCLENEIDANVYKEQYLADEGQYLAKSYKVKLSHIFESISLRLKRFREKANDDTQKRFAEIAKSSYDIYKEEYFINTRKYNTKLPQHQIQKLTNDCLGIIRHEFFPIGANLWQGNQEKTEAELEVPPFVFITRTQTLVEILYECADDIVKGIRDRESVVKDRKFLSQSSNFGVVTCNRDTEDKSQKKWIEELDWAIEKLALPKPIIEIESETRKDPVPPVPEPKDSNKPSISPWWLSLGLLIIAMGATAANFIPRGSQATIHQPISWCDKEISNDLVKEIIEQNKLNCKDVSSLKSIRLDGQGIDDTKLDNLINLLKDSKLDEIDELDLSENNIEKLEKIEKLGELKIKKLYLSRNSIKNIDIFLNNRSNLMESLKVIWLDNNAIENIPETINSLKNLEELRISNNPLLSADDSIERILRLPKIQKLWAETLGASEKIWSSINNKETLRSLYLAKNNIKNITKIDLPYLQELDLSENGLGSNKFDLSNVRNLKKLKLGFNRLQDVDINLNCEIEKEQLNLREIDLSSNNLGGDVDGNPDEDKLIKAISDHSKCFPYLRTLILNENKIKSIKGIDKIKSITYLKVSANQLSNINGVEGLESLKELILFDNKLKYNSQLIDSLKSLSEKSKGLLILDLSRNDLSLSSDNDTPFSKWDEMRYALSEFKKIKKISLSGNRGVTSDIEKACPDTKEAKKCDF</sequence>
<dbReference type="InterPro" id="IPR032675">
    <property type="entry name" value="LRR_dom_sf"/>
</dbReference>